<feature type="domain" description="Bacterial Ig-like" evidence="3">
    <location>
        <begin position="769"/>
        <end position="872"/>
    </location>
</feature>
<dbReference type="Proteomes" id="UP001208935">
    <property type="component" value="Unassembled WGS sequence"/>
</dbReference>
<feature type="domain" description="Bacterial Ig-like" evidence="3">
    <location>
        <begin position="4012"/>
        <end position="4114"/>
    </location>
</feature>
<feature type="domain" description="Bacterial Ig-like" evidence="3">
    <location>
        <begin position="2866"/>
        <end position="2967"/>
    </location>
</feature>
<keyword evidence="5" id="KW-1185">Reference proteome</keyword>
<dbReference type="PANTHER" id="PTHR34677">
    <property type="match status" value="1"/>
</dbReference>
<feature type="domain" description="Bacterial Ig-like" evidence="3">
    <location>
        <begin position="3489"/>
        <end position="3592"/>
    </location>
</feature>
<comment type="caution">
    <text evidence="4">The sequence shown here is derived from an EMBL/GenBank/DDBJ whole genome shotgun (WGS) entry which is preliminary data.</text>
</comment>
<evidence type="ECO:0000256" key="2">
    <source>
        <dbReference type="SAM" id="MobiDB-lite"/>
    </source>
</evidence>
<sequence length="4467" mass="458810">MAITSVSIRADKYKLGKGESTTVHFRFNETPRHVAFNLVDDCTTMPSGTRWTSGLTRDPDDSRHYWATLSANDDTAHGGGRITIEHINLIADQTGDAGSGVSQSDWISVDTVNPRLERITLDDTNLQIGKTTRVRFVFNEIVSVASVAAAIDLSNAHGTLGDLYSNTDGDTWIAIFTPTAHTANTADCKIGLNVSQVRDLHGNAGQDSSGGSNPVYSGNYTVNTWNPALNAITSVNIRLESHTLVSDASIVVHFEFNQAPLASSFTLSDVVLPRGIGWRGELRPDPGDAKHFSATMVPTMNGHFNARVSLDLARVTNAGGYQGSGVFHSAEFAFDNILPHLRIITVSDSYLGAGETATVTFLFDEALANFTGDQIDLSNAHGTLSAPTRSQDGKTWTAIFTPTANVSDTTNTISVDMGTVRDLAGNAGTGRVTGSNFQVRTTESASSMQTTTVTAVNIWLEGDVLRAGVNLVVHFEFNGWPLESSFTLSDVVLPRALDWVGSLSRDPNNAKHFYATLGTGYLVENSDNRIFLDLAHVTDADGHQGSGIGWSRYFVSDTIRPLLDSITVAGLRFDAEGRATLAVTFSFAEEITDFGTDDVDLSDTHGTLSALTRGSDGRFWNATLTVPANTNDTSNTISVNMSGLRDLAGNTGEDRFTSSNFQLDTTGPIATITLAQSTLKFGETTTVTFRFNQAVTDFTSDDVVLTHATGTLGALTALGSDGKTWTAIFTPQAITNATTGSIGMNLAGVRSTAGKAGIGYASSANYTVDTLPPSATIHLADSRLTVGETTTVRFVFNEPVTGFDASDVDLSDANGTLGPLSADADGRTWSAPFTPTANVEDASNTIRVNLTGVTDTTGNAGIGSAYSPNYTIATRGPVATITLADTSLTVGQTTTAIFIFNTLTTGFTADDIDLIEANGTLGELMPFADGKTWTAIFTPTANLANVRNRIIVNLSGVIDAATGLAGSGRAASADYAIDTTTVHPTARITLADSSLAIGDTTLVTFRFSERVNGFTADDVVLTDANGTLGPLTADPDGKTWTATFTPAANTENSSNTIGVNLAGVTNAAGRAGVGQSTSFGYLIDTRQPTVRSLAIADTQLGIGESTTVTLTFSEALNQSSLALADLSLSNLYGQWSSENNRGALSNLRTSDGISWQITLTAPTSGSSSADNLISLRQRFTDVAGNTGPRDSRSFSEALYSIDLVRPSATIALADSSLTVGESTRVTFRFSEPVTDFTMDDIVLSDANGTLSAFTADTDGKTWTALFTPTANVNDATNTLRVNLGGVRDIAGNTGEGQATSASYAVDTIDPTRPYATTITLADSVLTAGETTTVSFHFSESVTGFTMDDIVLSDANGTLSALNSTDGGRTWSAVFTPTPNVNDSSNTISVNLAGVTNAAGRAGVGHSRSANYSVDTRDTSAPTATITLADTALTAGETTTVSIRFNEPVTGFDASDVVLTDANGTLGALTPNAERTLWTATFTPTDKVNDRANTISVNLAGVRDDAGNAGVGTASSANYSVDTRDTSAPTATITLADTALTAGETTTVSIRFNEPVTGLDASDVVLTAANGTLGALTPNAERTLWTATFTPTDKVSALVNTIRVNLAGVRDDAGNAGVGSASSTNYSVDTVRPTATITLADSALTAGESTTVNITFNEPVTGFDASDVVLTDANGTLGALTPNAERTLWTATFTPTADTNVRANTIRVNLAGVRDDAGNAGTGNASSTNYSVDTVRPTATITLADSALTRGQTTTVSIRFNEPVTGFDASDIVLTDANGTLGALTPNAERTLWTATFTPTDKVGDATNTISVNLAGVADAAGNAGVGTASSANYSVDTRDTSGPTATVTLANTALIAGQTTTVSFRFNEPVTGFDASDIVLTDANGTLGPLTPNAERTLWTATFTPNANANDATNTISVNLSGVRDDAGNAGTGSASSANYSVDTVRPTATITLADSALTVDETTTVSFRFNKPVNGFDTDDIVYTNGTLTTPTANAARTVWTATYTPAEDISARVNTIRVNLAGITDDAGNTGTGSAISANYSVDNTRPTATSITLADSVLTAGETTTVSFRFNEPVNGLDTSDIVCPNGRLSTPVANTERTLWTATLTPNAHANARTNAIRVDLTGVTDDAGNTGTGRASSTNYSVHTTRPTATITLADSTLTAGESTTVRFIFNEPVNGLDASDIVCPNGRLSPPTANAERTLWTATLTPNAGANAATNTIRVDLAGVTNDTGNAGTGRASSTNYSVDTVRPTATIALADNALTVGESTAVSFRFSEPVTGFDANDIVLTDANGTLGPPTANAERTVWTATFTPTANVSALANTIRVNLSGVSDDAGNAGTGSASSTNYSVDTVRPTATITLADTALTAGETTTVSFRFSEPVTGLDASDIVCTSGTLSPPTANAERTVWTATFTPTANVSAGANTIRVNLSGVSDDAGNAGTGSASSTNYSVDTVRPTATITLADSTLTAGESTTVSFRFSEPVTGLDASDIVCTSGTLSPPTANAERTVWTATFTPTANVSALANTIRVNLSGVSDDAGNAGTGSASSTNYSVDTVRPTATITLADSALTVGESTTVSFRFSEPVTGLDASDIVCTSGTLSLPTANAERTVWTATFTPTANISARANTISVNLAGVSDDAGNAGTGSASSTNYSVDTVRPTATITLADSALTVGESTTVSFRFNEPVTGFDTSDIVCTSGTLSLPTANAERTVWTATFTPTANISARANTISVNLSGVSDDAGNAGTGSASSTNYSVDTVRPTATITLADTALTADESTTVSFRFNEPVTGLDASDIVLTEANGTLSPPTANAERTVWTATFTPTANVSAEANTIRVNLSGVSDDAGNAGTGSASSTSYSVDTVRPTATITLADTALTAGESTTVSFRFSEPVTGFDTSDIVCTSGTLSPPTANAERTVWTATFTPTANASTPTNTIRVNLSGVRDDAGNAGVGTASSTHYSVDTKRPTATITLADTALTAGETTTVSFRFNEPVKDFDASDIVLTDANGTLTTPTANAERTVWTATFTPTANVSAPTNTIRVNLSGVRDDAGNAGTDTASSNNYSVDTTRPTATIALADSRLTAGETTTVTITFSEPVTGLDPSDIVCPGGTLSPPTANTERTVWTATFTPTANVSALANTIRINLSGVRDDAGNAGTGSASSGNYSVDTRPANTTGPTATIALADNALTAGETTTVTITFNEPVNRLDASDIVCTSGTLSPPTANTDRTVWTATFTPTANVSVLANTIHINLGGVRNDAGNAGTGSASSDNYSVDTTRPTATIALADSALTAGKTTTVSFRFSEPVTGLDASDIVLTDANGTLTTPTANTDRTLWTATFTPTANVSVLTNTIRVNLTHVSDDAGNAGTDTASSNNYSVDTTRPTATIALADSALTAGKTTTVSFRFSEPVTGLDPSDIVLTDANGTLTTPTANTDRTLWTATFTPTANVSVLTNTIRVNLTHVSDDAGNAGTDTASSNNYSVDTTRPTATIALADSALTAGKTTTVSFRFSEPVTGLDPSDIVLTDANGTLTTPTANTDRTLWTATFTPTANVSVLTNTIRVNLTHVSDDAGNAGTDTASSNNYSVDTKRPTATIALTDSRLTAGETTAVTITFSEPVTGLDASDIVCPGGTLSTPTANTERTVWTATFTPTANISAGANTLRVNLSGVRDDAGNAGTGSASSDNYSVDTRPADTTGPTATITLADSALTAGKTTTVTITFSEPVNGFDTGDIVSPGGTLSPPTANAERTVWTATFTPTANVSVRANTIHINLGGVRDDAGNTGTGSASSDNYSVDTTRPTATITLADSTLTAGESTTVTITFSEPITGLDPSDIVCTGGTLSPPTANAERTVWTATFTPTANVNAGTNTIRVNLAHVRDDAGNAGTDTASSTSYSVDTTRPTATIALADSTLTAGESTTVTITFSEPVNGLDPSDIVCTSGTLSPPTANTERTVWIATFTPTANVSAGENTIRVNLAGVTNDAGNAGTGSASSANYSVDTRPANTTGPTATIALADTQLTVGETTTVTITFNEPVTDFTRDDLVLSNANGTFTDPTTNDQGRTWTATFTPTAGVENNSNTISVNQEGVRNAAGRAGTGHAHSARYQIDTRAPVLASATVNASQLVLRYTEGSSLDATHIPPTTAFTVRVDKVLTAVTAIAVHAQEKTVSLTLATAVTNGQAMTIAYTDPTTGNDANAIQDAAGNDAASFAAMPVDNHTPAPPTPGPGPTPPGPAPSPSPPEGPAPKDTKDTDGDSIPDSIEDPTPGISGPSGAAPVTGDGNGDGVQDSTQAAVGSTRVTVRPTGGESASSTPVTLVAGSQDGKLDPDSGARITRLEQKDAPAQLPQAMEMPLGLLRFEARLAAGRSSETFSLYLDPALGVGGYWVKDGTDTWVNLSSAPYGGKMASEGGRLRLDFAITDGGPFDADGQANGVITAPGAAAQMPLSIVGQASDGAAGDLWL</sequence>
<feature type="domain" description="Bacterial Ig-like" evidence="3">
    <location>
        <begin position="3281"/>
        <end position="3384"/>
    </location>
</feature>
<feature type="domain" description="Bacterial Ig-like" evidence="3">
    <location>
        <begin position="3700"/>
        <end position="3801"/>
    </location>
</feature>
<feature type="domain" description="Bacterial Ig-like" evidence="3">
    <location>
        <begin position="3593"/>
        <end position="3694"/>
    </location>
</feature>
<feature type="region of interest" description="Disordered" evidence="2">
    <location>
        <begin position="3989"/>
        <end position="4009"/>
    </location>
</feature>
<feature type="domain" description="Bacterial Ig-like" evidence="3">
    <location>
        <begin position="1628"/>
        <end position="1731"/>
    </location>
</feature>
<evidence type="ECO:0000313" key="4">
    <source>
        <dbReference type="EMBL" id="MCW5322852.1"/>
    </source>
</evidence>
<feature type="domain" description="Bacterial Ig-like" evidence="3">
    <location>
        <begin position="110"/>
        <end position="209"/>
    </location>
</feature>
<protein>
    <recommendedName>
        <fullName evidence="3">Bacterial Ig-like domain-containing protein</fullName>
    </recommendedName>
</protein>
<feature type="compositionally biased region" description="Pro residues" evidence="2">
    <location>
        <begin position="4226"/>
        <end position="4250"/>
    </location>
</feature>
<keyword evidence="1" id="KW-0732">Signal</keyword>
<dbReference type="InterPro" id="IPR028059">
    <property type="entry name" value="SWM_rpt"/>
</dbReference>
<dbReference type="Pfam" id="PF13753">
    <property type="entry name" value="SWM_repeat"/>
    <property type="match status" value="1"/>
</dbReference>
<feature type="domain" description="Bacterial Ig-like" evidence="3">
    <location>
        <begin position="1943"/>
        <end position="2044"/>
    </location>
</feature>
<feature type="domain" description="Bacterial Ig-like" evidence="3">
    <location>
        <begin position="1084"/>
        <end position="1193"/>
    </location>
</feature>
<feature type="domain" description="Bacterial Ig-like" evidence="3">
    <location>
        <begin position="1202"/>
        <end position="1305"/>
    </location>
</feature>
<feature type="domain" description="Bacterial Ig-like" evidence="3">
    <location>
        <begin position="343"/>
        <end position="439"/>
    </location>
</feature>
<feature type="compositionally biased region" description="Polar residues" evidence="2">
    <location>
        <begin position="3684"/>
        <end position="3694"/>
    </location>
</feature>
<dbReference type="PANTHER" id="PTHR34677:SF3">
    <property type="entry name" value="BACTERIAL IG-LIKE DOMAIN-CONTAINING PROTEIN"/>
    <property type="match status" value="1"/>
</dbReference>
<dbReference type="Pfam" id="PF19078">
    <property type="entry name" value="Big_12"/>
    <property type="match status" value="36"/>
</dbReference>
<feature type="domain" description="Bacterial Ig-like" evidence="3">
    <location>
        <begin position="576"/>
        <end position="662"/>
    </location>
</feature>
<name>A0ABT3KXZ4_9BURK</name>
<dbReference type="InterPro" id="IPR044048">
    <property type="entry name" value="Big_12"/>
</dbReference>
<evidence type="ECO:0000259" key="3">
    <source>
        <dbReference type="Pfam" id="PF19078"/>
    </source>
</evidence>
<feature type="domain" description="Bacterial Ig-like" evidence="3">
    <location>
        <begin position="2250"/>
        <end position="2353"/>
    </location>
</feature>
<feature type="domain" description="Bacterial Ig-like" evidence="3">
    <location>
        <begin position="2456"/>
        <end position="2557"/>
    </location>
</feature>
<feature type="domain" description="Bacterial Ig-like" evidence="3">
    <location>
        <begin position="981"/>
        <end position="1081"/>
    </location>
</feature>
<feature type="domain" description="Bacterial Ig-like" evidence="3">
    <location>
        <begin position="2354"/>
        <end position="2455"/>
    </location>
</feature>
<dbReference type="NCBIfam" id="NF041766">
    <property type="entry name" value="choice_anch_U"/>
    <property type="match status" value="1"/>
</dbReference>
<feature type="domain" description="Bacterial Ig-like" evidence="3">
    <location>
        <begin position="2762"/>
        <end position="2865"/>
    </location>
</feature>
<organism evidence="4 5">
    <name type="scientific">Verminephrobacter aporrectodeae subsp. tuberculatae</name>
    <dbReference type="NCBI Taxonomy" id="1110392"/>
    <lineage>
        <taxon>Bacteria</taxon>
        <taxon>Pseudomonadati</taxon>
        <taxon>Pseudomonadota</taxon>
        <taxon>Betaproteobacteria</taxon>
        <taxon>Burkholderiales</taxon>
        <taxon>Comamonadaceae</taxon>
        <taxon>Verminephrobacter</taxon>
    </lineage>
</organism>
<feature type="domain" description="Bacterial Ig-like" evidence="3">
    <location>
        <begin position="3180"/>
        <end position="3280"/>
    </location>
</feature>
<feature type="domain" description="Bacterial Ig-like" evidence="3">
    <location>
        <begin position="2660"/>
        <end position="2761"/>
    </location>
</feature>
<feature type="domain" description="Bacterial Ig-like" evidence="3">
    <location>
        <begin position="874"/>
        <end position="977"/>
    </location>
</feature>
<feature type="domain" description="Bacterial Ig-like" evidence="3">
    <location>
        <begin position="3385"/>
        <end position="3488"/>
    </location>
</feature>
<gene>
    <name evidence="4" type="ORF">D5039_17370</name>
</gene>
<dbReference type="RefSeq" id="WP_265282952.1">
    <property type="nucleotide sequence ID" value="NZ_QZCW01000003.1"/>
</dbReference>
<feature type="domain" description="Bacterial Ig-like" evidence="3">
    <location>
        <begin position="1310"/>
        <end position="1413"/>
    </location>
</feature>
<feature type="domain" description="Bacterial Ig-like" evidence="3">
    <location>
        <begin position="2045"/>
        <end position="2147"/>
    </location>
</feature>
<accession>A0ABT3KXZ4</accession>
<feature type="domain" description="Bacterial Ig-like" evidence="3">
    <location>
        <begin position="2558"/>
        <end position="2659"/>
    </location>
</feature>
<feature type="region of interest" description="Disordered" evidence="2">
    <location>
        <begin position="4219"/>
        <end position="4335"/>
    </location>
</feature>
<dbReference type="Gene3D" id="2.60.40.1220">
    <property type="match status" value="3"/>
</dbReference>
<evidence type="ECO:0000313" key="5">
    <source>
        <dbReference type="Proteomes" id="UP001208935"/>
    </source>
</evidence>
<feature type="domain" description="Bacterial Ig-like" evidence="3">
    <location>
        <begin position="1417"/>
        <end position="1520"/>
    </location>
</feature>
<feature type="domain" description="Bacterial Ig-like" evidence="3">
    <location>
        <begin position="2149"/>
        <end position="2249"/>
    </location>
</feature>
<feature type="compositionally biased region" description="Low complexity" evidence="2">
    <location>
        <begin position="3159"/>
        <end position="3172"/>
    </location>
</feature>
<feature type="region of interest" description="Disordered" evidence="2">
    <location>
        <begin position="3155"/>
        <end position="3176"/>
    </location>
</feature>
<proteinExistence type="predicted"/>
<feature type="compositionally biased region" description="Polar residues" evidence="2">
    <location>
        <begin position="4293"/>
        <end position="4305"/>
    </location>
</feature>
<feature type="domain" description="Bacterial Ig-like" evidence="3">
    <location>
        <begin position="664"/>
        <end position="768"/>
    </location>
</feature>
<feature type="domain" description="Bacterial Ig-like" evidence="3">
    <location>
        <begin position="1524"/>
        <end position="1627"/>
    </location>
</feature>
<dbReference type="EMBL" id="QZCW01000003">
    <property type="protein sequence ID" value="MCW5322852.1"/>
    <property type="molecule type" value="Genomic_DNA"/>
</dbReference>
<feature type="domain" description="Bacterial Ig-like" evidence="3">
    <location>
        <begin position="1732"/>
        <end position="1835"/>
    </location>
</feature>
<feature type="domain" description="Bacterial Ig-like" evidence="3">
    <location>
        <begin position="3904"/>
        <end position="4005"/>
    </location>
</feature>
<feature type="region of interest" description="Disordered" evidence="2">
    <location>
        <begin position="3677"/>
        <end position="3703"/>
    </location>
</feature>
<feature type="domain" description="Bacterial Ig-like" evidence="3">
    <location>
        <begin position="2968"/>
        <end position="3071"/>
    </location>
</feature>
<feature type="domain" description="Bacterial Ig-like" evidence="3">
    <location>
        <begin position="3072"/>
        <end position="3173"/>
    </location>
</feature>
<dbReference type="InterPro" id="IPR053784">
    <property type="entry name" value="Choice_anch_U_dom"/>
</dbReference>
<dbReference type="InterPro" id="IPR014755">
    <property type="entry name" value="Cu-Rt/internalin_Ig-like"/>
</dbReference>
<feature type="domain" description="Bacterial Ig-like" evidence="3">
    <location>
        <begin position="1839"/>
        <end position="1942"/>
    </location>
</feature>
<evidence type="ECO:0000256" key="1">
    <source>
        <dbReference type="ARBA" id="ARBA00022729"/>
    </source>
</evidence>
<reference evidence="5" key="1">
    <citation type="submission" date="2023-07" db="EMBL/GenBank/DDBJ databases">
        <title>Verminephrobacter genomes.</title>
        <authorList>
            <person name="Lund M.B."/>
        </authorList>
    </citation>
    <scope>NUCLEOTIDE SEQUENCE [LARGE SCALE GENOMIC DNA]</scope>
    <source>
        <strain evidence="5">AtM5-05</strain>
    </source>
</reference>
<feature type="compositionally biased region" description="Low complexity" evidence="2">
    <location>
        <begin position="3989"/>
        <end position="4002"/>
    </location>
</feature>
<feature type="domain" description="Bacterial Ig-like" evidence="3">
    <location>
        <begin position="3802"/>
        <end position="3903"/>
    </location>
</feature>